<gene>
    <name evidence="5" type="ORF">SCD90_11225</name>
</gene>
<dbReference type="InterPro" id="IPR058792">
    <property type="entry name" value="Beta-barrel_RND_2"/>
</dbReference>
<proteinExistence type="inferred from homology"/>
<dbReference type="Gene3D" id="2.40.30.170">
    <property type="match status" value="1"/>
</dbReference>
<keyword evidence="2" id="KW-0175">Coiled coil</keyword>
<keyword evidence="6" id="KW-1185">Reference proteome</keyword>
<keyword evidence="3" id="KW-0732">Signal</keyword>
<dbReference type="Gene3D" id="2.40.50.100">
    <property type="match status" value="1"/>
</dbReference>
<dbReference type="InterPro" id="IPR006143">
    <property type="entry name" value="RND_pump_MFP"/>
</dbReference>
<evidence type="ECO:0000313" key="6">
    <source>
        <dbReference type="Proteomes" id="UP001274321"/>
    </source>
</evidence>
<dbReference type="EMBL" id="JAXAFJ010000006">
    <property type="protein sequence ID" value="MDX6806636.1"/>
    <property type="molecule type" value="Genomic_DNA"/>
</dbReference>
<name>A0ABU4RPV0_9HYPH</name>
<comment type="similarity">
    <text evidence="1">Belongs to the membrane fusion protein (MFP) (TC 8.A.1) family.</text>
</comment>
<evidence type="ECO:0000256" key="1">
    <source>
        <dbReference type="ARBA" id="ARBA00009477"/>
    </source>
</evidence>
<dbReference type="Proteomes" id="UP001274321">
    <property type="component" value="Unassembled WGS sequence"/>
</dbReference>
<dbReference type="SUPFAM" id="SSF111369">
    <property type="entry name" value="HlyD-like secretion proteins"/>
    <property type="match status" value="1"/>
</dbReference>
<evidence type="ECO:0000313" key="5">
    <source>
        <dbReference type="EMBL" id="MDX6806636.1"/>
    </source>
</evidence>
<dbReference type="PANTHER" id="PTHR30469:SF15">
    <property type="entry name" value="HLYD FAMILY OF SECRETION PROTEINS"/>
    <property type="match status" value="1"/>
</dbReference>
<feature type="coiled-coil region" evidence="2">
    <location>
        <begin position="155"/>
        <end position="182"/>
    </location>
</feature>
<feature type="chain" id="PRO_5047259071" evidence="3">
    <location>
        <begin position="24"/>
        <end position="381"/>
    </location>
</feature>
<dbReference type="RefSeq" id="WP_319844763.1">
    <property type="nucleotide sequence ID" value="NZ_JAXAFJ010000006.1"/>
</dbReference>
<dbReference type="PANTHER" id="PTHR30469">
    <property type="entry name" value="MULTIDRUG RESISTANCE PROTEIN MDTA"/>
    <property type="match status" value="1"/>
</dbReference>
<dbReference type="NCBIfam" id="TIGR01730">
    <property type="entry name" value="RND_mfp"/>
    <property type="match status" value="1"/>
</dbReference>
<evidence type="ECO:0000259" key="4">
    <source>
        <dbReference type="Pfam" id="PF25954"/>
    </source>
</evidence>
<evidence type="ECO:0000256" key="3">
    <source>
        <dbReference type="SAM" id="SignalP"/>
    </source>
</evidence>
<accession>A0ABU4RPV0</accession>
<comment type="caution">
    <text evidence="5">The sequence shown here is derived from an EMBL/GenBank/DDBJ whole genome shotgun (WGS) entry which is preliminary data.</text>
</comment>
<dbReference type="Gene3D" id="2.40.420.20">
    <property type="match status" value="1"/>
</dbReference>
<dbReference type="Gene3D" id="1.10.287.470">
    <property type="entry name" value="Helix hairpin bin"/>
    <property type="match status" value="1"/>
</dbReference>
<feature type="signal peptide" evidence="3">
    <location>
        <begin position="1"/>
        <end position="23"/>
    </location>
</feature>
<reference evidence="5 6" key="1">
    <citation type="submission" date="2023-11" db="EMBL/GenBank/DDBJ databases">
        <authorList>
            <person name="Bao R."/>
        </authorList>
    </citation>
    <scope>NUCLEOTIDE SEQUENCE [LARGE SCALE GENOMIC DNA]</scope>
    <source>
        <strain evidence="5 6">PJ23</strain>
    </source>
</reference>
<sequence>MILPSFVPALALIMGLATLSAAAAEPEQSAAAPAPSVTIVRAERGDIAEEVHVSGTITAREEVLVAPQIDGLAVTEVLVEEGDIVAKDQVLARLSRSALEAESAQAFASIAQARAQIAEAEASVLETSQALRRISSLRKTGTASAQQLEQSLSTSQVAEARLNAARQNLKVAEAQKQLVDVRMARTDIRAPAAGLVSQRNLKLGGIASLVADPAFRIIENGEVELQAEVIDSVLAKLRPGQTARVLPAGSQQPLEGTVRLISPRVDPVTRLGRVMISLPKGSAANVGSFGSGVVEIGRRTTISLPISSVTFANGRNTVQALGDDNIVATKIIETGLRAPMRIEISSGLQEGERIVARAGSFLRDGDRVTPVEVNPTEGSSK</sequence>
<evidence type="ECO:0000256" key="2">
    <source>
        <dbReference type="SAM" id="Coils"/>
    </source>
</evidence>
<organism evidence="5 6">
    <name type="scientific">Terrihabitans rhizophilus</name>
    <dbReference type="NCBI Taxonomy" id="3092662"/>
    <lineage>
        <taxon>Bacteria</taxon>
        <taxon>Pseudomonadati</taxon>
        <taxon>Pseudomonadota</taxon>
        <taxon>Alphaproteobacteria</taxon>
        <taxon>Hyphomicrobiales</taxon>
        <taxon>Terrihabitans</taxon>
    </lineage>
</organism>
<feature type="domain" description="CusB-like beta-barrel" evidence="4">
    <location>
        <begin position="225"/>
        <end position="279"/>
    </location>
</feature>
<dbReference type="Pfam" id="PF25954">
    <property type="entry name" value="Beta-barrel_RND_2"/>
    <property type="match status" value="1"/>
</dbReference>
<protein>
    <submittedName>
        <fullName evidence="5">Efflux RND transporter periplasmic adaptor subunit</fullName>
    </submittedName>
</protein>